<gene>
    <name evidence="1" type="ORF">P9989_00805</name>
</gene>
<dbReference type="EMBL" id="CP121671">
    <property type="protein sequence ID" value="WFT74990.1"/>
    <property type="molecule type" value="Genomic_DNA"/>
</dbReference>
<protein>
    <submittedName>
        <fullName evidence="1">Uncharacterized protein</fullName>
    </submittedName>
</protein>
<name>A0ABY8J2L1_9BACI</name>
<organism evidence="1 2">
    <name type="scientific">Halobacillus naozhouensis</name>
    <dbReference type="NCBI Taxonomy" id="554880"/>
    <lineage>
        <taxon>Bacteria</taxon>
        <taxon>Bacillati</taxon>
        <taxon>Bacillota</taxon>
        <taxon>Bacilli</taxon>
        <taxon>Bacillales</taxon>
        <taxon>Bacillaceae</taxon>
        <taxon>Halobacillus</taxon>
    </lineage>
</organism>
<evidence type="ECO:0000313" key="2">
    <source>
        <dbReference type="Proteomes" id="UP001221597"/>
    </source>
</evidence>
<accession>A0ABY8J2L1</accession>
<dbReference type="RefSeq" id="WP_283076977.1">
    <property type="nucleotide sequence ID" value="NZ_CP121671.1"/>
</dbReference>
<dbReference type="Proteomes" id="UP001221597">
    <property type="component" value="Chromosome"/>
</dbReference>
<proteinExistence type="predicted"/>
<keyword evidence="2" id="KW-1185">Reference proteome</keyword>
<sequence>MEVRMPGHQFVLFIHTPRQEIKRSLAPAVYGITYSIYTTFLII</sequence>
<evidence type="ECO:0000313" key="1">
    <source>
        <dbReference type="EMBL" id="WFT74990.1"/>
    </source>
</evidence>
<reference evidence="1 2" key="1">
    <citation type="submission" date="2023-04" db="EMBL/GenBank/DDBJ databases">
        <title>Genome sequence of Halobacillus naozhouensis KACC 21980.</title>
        <authorList>
            <person name="Kim S."/>
            <person name="Heo J."/>
            <person name="Kwon S.-W."/>
        </authorList>
    </citation>
    <scope>NUCLEOTIDE SEQUENCE [LARGE SCALE GENOMIC DNA]</scope>
    <source>
        <strain evidence="1 2">KCTC 13234</strain>
    </source>
</reference>